<gene>
    <name evidence="1" type="ORF">P5673_007916</name>
</gene>
<protein>
    <submittedName>
        <fullName evidence="1">Uncharacterized protein</fullName>
    </submittedName>
</protein>
<reference evidence="1" key="2">
    <citation type="journal article" date="2023" name="Science">
        <title>Genomic signatures of disease resistance in endangered staghorn corals.</title>
        <authorList>
            <person name="Vollmer S.V."/>
            <person name="Selwyn J.D."/>
            <person name="Despard B.A."/>
            <person name="Roesel C.L."/>
        </authorList>
    </citation>
    <scope>NUCLEOTIDE SEQUENCE</scope>
    <source>
        <strain evidence="1">K2</strain>
    </source>
</reference>
<reference evidence="1" key="1">
    <citation type="journal article" date="2023" name="G3 (Bethesda)">
        <title>Whole genome assembly and annotation of the endangered Caribbean coral Acropora cervicornis.</title>
        <authorList>
            <person name="Selwyn J.D."/>
            <person name="Vollmer S.V."/>
        </authorList>
    </citation>
    <scope>NUCLEOTIDE SEQUENCE</scope>
    <source>
        <strain evidence="1">K2</strain>
    </source>
</reference>
<dbReference type="EMBL" id="JARQWQ010000013">
    <property type="protein sequence ID" value="KAK2568010.1"/>
    <property type="molecule type" value="Genomic_DNA"/>
</dbReference>
<comment type="caution">
    <text evidence="1">The sequence shown here is derived from an EMBL/GenBank/DDBJ whole genome shotgun (WGS) entry which is preliminary data.</text>
</comment>
<evidence type="ECO:0000313" key="1">
    <source>
        <dbReference type="EMBL" id="KAK2568010.1"/>
    </source>
</evidence>
<keyword evidence="2" id="KW-1185">Reference proteome</keyword>
<organism evidence="1 2">
    <name type="scientific">Acropora cervicornis</name>
    <name type="common">Staghorn coral</name>
    <dbReference type="NCBI Taxonomy" id="6130"/>
    <lineage>
        <taxon>Eukaryota</taxon>
        <taxon>Metazoa</taxon>
        <taxon>Cnidaria</taxon>
        <taxon>Anthozoa</taxon>
        <taxon>Hexacorallia</taxon>
        <taxon>Scleractinia</taxon>
        <taxon>Astrocoeniina</taxon>
        <taxon>Acroporidae</taxon>
        <taxon>Acropora</taxon>
    </lineage>
</organism>
<proteinExistence type="predicted"/>
<evidence type="ECO:0000313" key="2">
    <source>
        <dbReference type="Proteomes" id="UP001249851"/>
    </source>
</evidence>
<name>A0AAD9VBM8_ACRCE</name>
<accession>A0AAD9VBM8</accession>
<sequence>MPVKRVALMVLATR</sequence>
<dbReference type="Proteomes" id="UP001249851">
    <property type="component" value="Unassembled WGS sequence"/>
</dbReference>